<evidence type="ECO:0000313" key="3">
    <source>
        <dbReference type="Proteomes" id="UP000198312"/>
    </source>
</evidence>
<dbReference type="SUPFAM" id="SSF56281">
    <property type="entry name" value="Metallo-hydrolase/oxidoreductase"/>
    <property type="match status" value="1"/>
</dbReference>
<proteinExistence type="predicted"/>
<feature type="domain" description="Metallo-beta-lactamase" evidence="1">
    <location>
        <begin position="31"/>
        <end position="246"/>
    </location>
</feature>
<sequence length="303" mass="34121">MDENYSNKYFQLETIADGVYAAIEKKGGGAFANAGIIDLGDQTIVFDTLNTQQAGEALRQAAEDVTGKPVSLVINSHWHGDHIHGNQSFPESKIVSSRKTRDKMAEMHPTKMKNDKDNLDILHNKIDSMESEYAKTNDPKLATDIDFQKEIAESLPTLELVLPQYTFQDEFSLHGTKRSVNILTYGGGHTLCDAILYLPEEKIAFLSDLLFVKSHPIFFPETNLEQWAENLKKVDEIDIKTVIPGHGPVATKEEFGPIIDYMQDISKLAKSDQDIDAIEIPEKYKDWESGNVFHPNLKVLREK</sequence>
<keyword evidence="2" id="KW-0378">Hydrolase</keyword>
<dbReference type="AlphaFoldDB" id="A0A220TZD5"/>
<dbReference type="CDD" id="cd16282">
    <property type="entry name" value="metallo-hydrolase-like_MBL-fold"/>
    <property type="match status" value="1"/>
</dbReference>
<organism evidence="2 3">
    <name type="scientific">Virgibacillus phasianinus</name>
    <dbReference type="NCBI Taxonomy" id="2017483"/>
    <lineage>
        <taxon>Bacteria</taxon>
        <taxon>Bacillati</taxon>
        <taxon>Bacillota</taxon>
        <taxon>Bacilli</taxon>
        <taxon>Bacillales</taxon>
        <taxon>Bacillaceae</taxon>
        <taxon>Virgibacillus</taxon>
    </lineage>
</organism>
<evidence type="ECO:0000259" key="1">
    <source>
        <dbReference type="SMART" id="SM00849"/>
    </source>
</evidence>
<dbReference type="EMBL" id="CP022315">
    <property type="protein sequence ID" value="ASK61142.1"/>
    <property type="molecule type" value="Genomic_DNA"/>
</dbReference>
<dbReference type="InterPro" id="IPR001279">
    <property type="entry name" value="Metallo-B-lactamas"/>
</dbReference>
<dbReference type="Pfam" id="PF00753">
    <property type="entry name" value="Lactamase_B"/>
    <property type="match status" value="1"/>
</dbReference>
<reference evidence="2 3" key="1">
    <citation type="submission" date="2017-07" db="EMBL/GenBank/DDBJ databases">
        <title>Virgibacillus sp. LM2416.</title>
        <authorList>
            <person name="Tak E.J."/>
            <person name="Bae J.-W."/>
        </authorList>
    </citation>
    <scope>NUCLEOTIDE SEQUENCE [LARGE SCALE GENOMIC DNA]</scope>
    <source>
        <strain evidence="2 3">LM2416</strain>
    </source>
</reference>
<dbReference type="Proteomes" id="UP000198312">
    <property type="component" value="Chromosome"/>
</dbReference>
<keyword evidence="3" id="KW-1185">Reference proteome</keyword>
<dbReference type="KEGG" id="vil:CFK37_02510"/>
<dbReference type="InterPro" id="IPR050855">
    <property type="entry name" value="NDM-1-like"/>
</dbReference>
<name>A0A220TZD5_9BACI</name>
<dbReference type="GO" id="GO:0016787">
    <property type="term" value="F:hydrolase activity"/>
    <property type="evidence" value="ECO:0007669"/>
    <property type="project" value="UniProtKB-KW"/>
</dbReference>
<accession>A0A220TZD5</accession>
<dbReference type="InterPro" id="IPR036866">
    <property type="entry name" value="RibonucZ/Hydroxyglut_hydro"/>
</dbReference>
<dbReference type="PANTHER" id="PTHR42951">
    <property type="entry name" value="METALLO-BETA-LACTAMASE DOMAIN-CONTAINING"/>
    <property type="match status" value="1"/>
</dbReference>
<dbReference type="OrthoDB" id="420651at2"/>
<dbReference type="SMART" id="SM00849">
    <property type="entry name" value="Lactamase_B"/>
    <property type="match status" value="1"/>
</dbReference>
<dbReference type="Gene3D" id="3.60.15.10">
    <property type="entry name" value="Ribonuclease Z/Hydroxyacylglutathione hydrolase-like"/>
    <property type="match status" value="1"/>
</dbReference>
<dbReference type="RefSeq" id="WP_089060419.1">
    <property type="nucleotide sequence ID" value="NZ_CP022315.1"/>
</dbReference>
<dbReference type="PANTHER" id="PTHR42951:SF4">
    <property type="entry name" value="ACYL-COENZYME A THIOESTERASE MBLAC2"/>
    <property type="match status" value="1"/>
</dbReference>
<gene>
    <name evidence="2" type="ORF">CFK37_02510</name>
</gene>
<protein>
    <submittedName>
        <fullName evidence="2">MBL fold metallo-hydrolase</fullName>
    </submittedName>
</protein>
<evidence type="ECO:0000313" key="2">
    <source>
        <dbReference type="EMBL" id="ASK61142.1"/>
    </source>
</evidence>